<evidence type="ECO:0000256" key="1">
    <source>
        <dbReference type="SAM" id="MobiDB-lite"/>
    </source>
</evidence>
<dbReference type="EMBL" id="JAEAOA010002342">
    <property type="protein sequence ID" value="KAK3594122.1"/>
    <property type="molecule type" value="Genomic_DNA"/>
</dbReference>
<protein>
    <submittedName>
        <fullName evidence="2">Uncharacterized protein</fullName>
    </submittedName>
</protein>
<reference evidence="2" key="3">
    <citation type="submission" date="2023-05" db="EMBL/GenBank/DDBJ databases">
        <authorList>
            <person name="Smith C.H."/>
        </authorList>
    </citation>
    <scope>NUCLEOTIDE SEQUENCE</scope>
    <source>
        <strain evidence="2">CHS0354</strain>
        <tissue evidence="2">Mantle</tissue>
    </source>
</reference>
<gene>
    <name evidence="2" type="ORF">CHS0354_040896</name>
</gene>
<sequence length="87" mass="9955">MSVSGLSKNNNPTTPEGQTRIDTRIRRHKEMQQFGFYGGLSGNLFGCYHIRLNVPDEGCEHAYFKTAFKDREETCLHMNIFAGSRLQ</sequence>
<evidence type="ECO:0000313" key="2">
    <source>
        <dbReference type="EMBL" id="KAK3594122.1"/>
    </source>
</evidence>
<feature type="region of interest" description="Disordered" evidence="1">
    <location>
        <begin position="1"/>
        <end position="21"/>
    </location>
</feature>
<feature type="compositionally biased region" description="Polar residues" evidence="1">
    <location>
        <begin position="1"/>
        <end position="17"/>
    </location>
</feature>
<dbReference type="AlphaFoldDB" id="A0AAE0VYQ3"/>
<keyword evidence="3" id="KW-1185">Reference proteome</keyword>
<reference evidence="2" key="2">
    <citation type="journal article" date="2021" name="Genome Biol. Evol.">
        <title>Developing a high-quality reference genome for a parasitic bivalve with doubly uniparental inheritance (Bivalvia: Unionida).</title>
        <authorList>
            <person name="Smith C.H."/>
        </authorList>
    </citation>
    <scope>NUCLEOTIDE SEQUENCE</scope>
    <source>
        <strain evidence="2">CHS0354</strain>
        <tissue evidence="2">Mantle</tissue>
    </source>
</reference>
<dbReference type="Proteomes" id="UP001195483">
    <property type="component" value="Unassembled WGS sequence"/>
</dbReference>
<name>A0AAE0VYQ3_9BIVA</name>
<comment type="caution">
    <text evidence="2">The sequence shown here is derived from an EMBL/GenBank/DDBJ whole genome shotgun (WGS) entry which is preliminary data.</text>
</comment>
<accession>A0AAE0VYQ3</accession>
<evidence type="ECO:0000313" key="3">
    <source>
        <dbReference type="Proteomes" id="UP001195483"/>
    </source>
</evidence>
<reference evidence="2" key="1">
    <citation type="journal article" date="2021" name="Genome Biol. Evol.">
        <title>A High-Quality Reference Genome for a Parasitic Bivalve with Doubly Uniparental Inheritance (Bivalvia: Unionida).</title>
        <authorList>
            <person name="Smith C.H."/>
        </authorList>
    </citation>
    <scope>NUCLEOTIDE SEQUENCE</scope>
    <source>
        <strain evidence="2">CHS0354</strain>
    </source>
</reference>
<organism evidence="2 3">
    <name type="scientific">Potamilus streckersoni</name>
    <dbReference type="NCBI Taxonomy" id="2493646"/>
    <lineage>
        <taxon>Eukaryota</taxon>
        <taxon>Metazoa</taxon>
        <taxon>Spiralia</taxon>
        <taxon>Lophotrochozoa</taxon>
        <taxon>Mollusca</taxon>
        <taxon>Bivalvia</taxon>
        <taxon>Autobranchia</taxon>
        <taxon>Heteroconchia</taxon>
        <taxon>Palaeoheterodonta</taxon>
        <taxon>Unionida</taxon>
        <taxon>Unionoidea</taxon>
        <taxon>Unionidae</taxon>
        <taxon>Ambleminae</taxon>
        <taxon>Lampsilini</taxon>
        <taxon>Potamilus</taxon>
    </lineage>
</organism>
<proteinExistence type="predicted"/>